<dbReference type="Pfam" id="PF25434">
    <property type="entry name" value="NUCB1_N"/>
    <property type="match status" value="1"/>
</dbReference>
<dbReference type="PROSITE" id="PS50222">
    <property type="entry name" value="EF_HAND_2"/>
    <property type="match status" value="1"/>
</dbReference>
<dbReference type="InterPro" id="IPR057576">
    <property type="entry name" value="NUCB1_N"/>
</dbReference>
<evidence type="ECO:0000259" key="19">
    <source>
        <dbReference type="PROSITE" id="PS50222"/>
    </source>
</evidence>
<evidence type="ECO:0000256" key="16">
    <source>
        <dbReference type="ARBA" id="ARBA00023136"/>
    </source>
</evidence>
<dbReference type="GO" id="GO:0005509">
    <property type="term" value="F:calcium ion binding"/>
    <property type="evidence" value="ECO:0007669"/>
    <property type="project" value="InterPro"/>
</dbReference>
<evidence type="ECO:0000256" key="9">
    <source>
        <dbReference type="ARBA" id="ARBA00022658"/>
    </source>
</evidence>
<feature type="region of interest" description="Disordered" evidence="17">
    <location>
        <begin position="115"/>
        <end position="136"/>
    </location>
</feature>
<evidence type="ECO:0000256" key="8">
    <source>
        <dbReference type="ARBA" id="ARBA00022553"/>
    </source>
</evidence>
<feature type="compositionally biased region" description="Basic residues" evidence="17">
    <location>
        <begin position="217"/>
        <end position="227"/>
    </location>
</feature>
<dbReference type="PANTHER" id="PTHR19237:SF20">
    <property type="entry name" value="NUCLEOBINDIN 1"/>
    <property type="match status" value="1"/>
</dbReference>
<feature type="compositionally biased region" description="Low complexity" evidence="17">
    <location>
        <begin position="535"/>
        <end position="555"/>
    </location>
</feature>
<feature type="domain" description="EF-hand" evidence="19">
    <location>
        <begin position="296"/>
        <end position="331"/>
    </location>
</feature>
<dbReference type="GO" id="GO:0005085">
    <property type="term" value="F:guanyl-nucleotide exchange factor activity"/>
    <property type="evidence" value="ECO:0007669"/>
    <property type="project" value="UniProtKB-KW"/>
</dbReference>
<evidence type="ECO:0000256" key="2">
    <source>
        <dbReference type="ARBA" id="ARBA00004496"/>
    </source>
</evidence>
<feature type="region of interest" description="Disordered" evidence="17">
    <location>
        <begin position="481"/>
        <end position="623"/>
    </location>
</feature>
<feature type="chain" id="PRO_5035431457" description="EF-hand domain-containing protein" evidence="18">
    <location>
        <begin position="20"/>
        <end position="623"/>
    </location>
</feature>
<dbReference type="GO" id="GO:0005794">
    <property type="term" value="C:Golgi apparatus"/>
    <property type="evidence" value="ECO:0007669"/>
    <property type="project" value="UniProtKB-SubCell"/>
</dbReference>
<comment type="similarity">
    <text evidence="5">Belongs to the nucleobindin family.</text>
</comment>
<dbReference type="SUPFAM" id="SSF47473">
    <property type="entry name" value="EF-hand"/>
    <property type="match status" value="1"/>
</dbReference>
<evidence type="ECO:0000256" key="18">
    <source>
        <dbReference type="SAM" id="SignalP"/>
    </source>
</evidence>
<comment type="caution">
    <text evidence="20">The sequence shown here is derived from an EMBL/GenBank/DDBJ whole genome shotgun (WGS) entry which is preliminary data.</text>
</comment>
<dbReference type="OrthoDB" id="5982823at2759"/>
<dbReference type="InterPro" id="IPR018247">
    <property type="entry name" value="EF_Hand_1_Ca_BS"/>
</dbReference>
<evidence type="ECO:0000256" key="7">
    <source>
        <dbReference type="ARBA" id="ARBA00022525"/>
    </source>
</evidence>
<reference evidence="20" key="1">
    <citation type="submission" date="2013-04" db="EMBL/GenBank/DDBJ databases">
        <authorList>
            <person name="Qu J."/>
            <person name="Murali S.C."/>
            <person name="Bandaranaike D."/>
            <person name="Bellair M."/>
            <person name="Blankenburg K."/>
            <person name="Chao H."/>
            <person name="Dinh H."/>
            <person name="Doddapaneni H."/>
            <person name="Downs B."/>
            <person name="Dugan-Rocha S."/>
            <person name="Elkadiri S."/>
            <person name="Gnanaolivu R.D."/>
            <person name="Hernandez B."/>
            <person name="Javaid M."/>
            <person name="Jayaseelan J.C."/>
            <person name="Lee S."/>
            <person name="Li M."/>
            <person name="Ming W."/>
            <person name="Munidasa M."/>
            <person name="Muniz J."/>
            <person name="Nguyen L."/>
            <person name="Ongeri F."/>
            <person name="Osuji N."/>
            <person name="Pu L.-L."/>
            <person name="Puazo M."/>
            <person name="Qu C."/>
            <person name="Quiroz J."/>
            <person name="Raj R."/>
            <person name="Weissenberger G."/>
            <person name="Xin Y."/>
            <person name="Zou X."/>
            <person name="Han Y."/>
            <person name="Richards S."/>
            <person name="Worley K."/>
            <person name="Muzny D."/>
            <person name="Gibbs R."/>
        </authorList>
    </citation>
    <scope>NUCLEOTIDE SEQUENCE</scope>
    <source>
        <strain evidence="20">Sampled in the wild</strain>
    </source>
</reference>
<reference evidence="20" key="2">
    <citation type="submission" date="2017-10" db="EMBL/GenBank/DDBJ databases">
        <title>Ladona fulva Genome sequencing and assembly.</title>
        <authorList>
            <person name="Murali S."/>
            <person name="Richards S."/>
            <person name="Bandaranaike D."/>
            <person name="Bellair M."/>
            <person name="Blankenburg K."/>
            <person name="Chao H."/>
            <person name="Dinh H."/>
            <person name="Doddapaneni H."/>
            <person name="Dugan-Rocha S."/>
            <person name="Elkadiri S."/>
            <person name="Gnanaolivu R."/>
            <person name="Hernandez B."/>
            <person name="Skinner E."/>
            <person name="Javaid M."/>
            <person name="Lee S."/>
            <person name="Li M."/>
            <person name="Ming W."/>
            <person name="Munidasa M."/>
            <person name="Muniz J."/>
            <person name="Nguyen L."/>
            <person name="Hughes D."/>
            <person name="Osuji N."/>
            <person name="Pu L.-L."/>
            <person name="Puazo M."/>
            <person name="Qu C."/>
            <person name="Quiroz J."/>
            <person name="Raj R."/>
            <person name="Weissenberger G."/>
            <person name="Xin Y."/>
            <person name="Zou X."/>
            <person name="Han Y."/>
            <person name="Worley K."/>
            <person name="Muzny D."/>
            <person name="Gibbs R."/>
        </authorList>
    </citation>
    <scope>NUCLEOTIDE SEQUENCE</scope>
    <source>
        <strain evidence="20">Sampled in the wild</strain>
    </source>
</reference>
<dbReference type="InterPro" id="IPR040250">
    <property type="entry name" value="Nucleobindin"/>
</dbReference>
<evidence type="ECO:0000256" key="11">
    <source>
        <dbReference type="ARBA" id="ARBA00022729"/>
    </source>
</evidence>
<dbReference type="PROSITE" id="PS00018">
    <property type="entry name" value="EF_HAND_1"/>
    <property type="match status" value="1"/>
</dbReference>
<evidence type="ECO:0000256" key="14">
    <source>
        <dbReference type="ARBA" id="ARBA00023034"/>
    </source>
</evidence>
<evidence type="ECO:0000256" key="4">
    <source>
        <dbReference type="ARBA" id="ARBA00004613"/>
    </source>
</evidence>
<keyword evidence="21" id="KW-1185">Reference proteome</keyword>
<keyword evidence="7" id="KW-0964">Secreted</keyword>
<evidence type="ECO:0000256" key="6">
    <source>
        <dbReference type="ARBA" id="ARBA00022490"/>
    </source>
</evidence>
<dbReference type="EMBL" id="KZ308626">
    <property type="protein sequence ID" value="KAG8232518.1"/>
    <property type="molecule type" value="Genomic_DNA"/>
</dbReference>
<proteinExistence type="inferred from homology"/>
<evidence type="ECO:0000256" key="17">
    <source>
        <dbReference type="SAM" id="MobiDB-lite"/>
    </source>
</evidence>
<dbReference type="GO" id="GO:0016020">
    <property type="term" value="C:membrane"/>
    <property type="evidence" value="ECO:0007669"/>
    <property type="project" value="UniProtKB-SubCell"/>
</dbReference>
<dbReference type="GO" id="GO:0003677">
    <property type="term" value="F:DNA binding"/>
    <property type="evidence" value="ECO:0007669"/>
    <property type="project" value="UniProtKB-KW"/>
</dbReference>
<keyword evidence="12" id="KW-0677">Repeat</keyword>
<evidence type="ECO:0000256" key="1">
    <source>
        <dbReference type="ARBA" id="ARBA00004170"/>
    </source>
</evidence>
<dbReference type="AlphaFoldDB" id="A0A8K0P4Z9"/>
<feature type="compositionally biased region" description="Low complexity" evidence="17">
    <location>
        <begin position="394"/>
        <end position="414"/>
    </location>
</feature>
<evidence type="ECO:0000256" key="15">
    <source>
        <dbReference type="ARBA" id="ARBA00023125"/>
    </source>
</evidence>
<dbReference type="PANTHER" id="PTHR19237">
    <property type="entry name" value="NUCLEOBINDIN"/>
    <property type="match status" value="1"/>
</dbReference>
<feature type="region of interest" description="Disordered" evidence="17">
    <location>
        <begin position="385"/>
        <end position="456"/>
    </location>
</feature>
<keyword evidence="13" id="KW-0106">Calcium</keyword>
<dbReference type="FunFam" id="1.10.238.10:FF:000045">
    <property type="entry name" value="Nucleobindin 2"/>
    <property type="match status" value="1"/>
</dbReference>
<dbReference type="InterPro" id="IPR002048">
    <property type="entry name" value="EF_hand_dom"/>
</dbReference>
<evidence type="ECO:0000313" key="20">
    <source>
        <dbReference type="EMBL" id="KAG8232518.1"/>
    </source>
</evidence>
<dbReference type="CDD" id="cd00051">
    <property type="entry name" value="EFh"/>
    <property type="match status" value="1"/>
</dbReference>
<evidence type="ECO:0000256" key="5">
    <source>
        <dbReference type="ARBA" id="ARBA00008063"/>
    </source>
</evidence>
<evidence type="ECO:0000313" key="21">
    <source>
        <dbReference type="Proteomes" id="UP000792457"/>
    </source>
</evidence>
<accession>A0A8K0P4Z9</accession>
<keyword evidence="9" id="KW-0344">Guanine-nucleotide releasing factor</keyword>
<keyword evidence="10" id="KW-0479">Metal-binding</keyword>
<dbReference type="GO" id="GO:0005793">
    <property type="term" value="C:endoplasmic reticulum-Golgi intermediate compartment"/>
    <property type="evidence" value="ECO:0007669"/>
    <property type="project" value="TreeGrafter"/>
</dbReference>
<dbReference type="GO" id="GO:0070062">
    <property type="term" value="C:extracellular exosome"/>
    <property type="evidence" value="ECO:0007669"/>
    <property type="project" value="TreeGrafter"/>
</dbReference>
<dbReference type="InterPro" id="IPR011992">
    <property type="entry name" value="EF-hand-dom_pair"/>
</dbReference>
<feature type="signal peptide" evidence="18">
    <location>
        <begin position="1"/>
        <end position="19"/>
    </location>
</feature>
<feature type="compositionally biased region" description="Low complexity" evidence="17">
    <location>
        <begin position="446"/>
        <end position="456"/>
    </location>
</feature>
<name>A0A8K0P4Z9_LADFU</name>
<keyword evidence="8" id="KW-0597">Phosphoprotein</keyword>
<keyword evidence="16" id="KW-0472">Membrane</keyword>
<comment type="subcellular location">
    <subcellularLocation>
        <location evidence="2">Cytoplasm</location>
    </subcellularLocation>
    <subcellularLocation>
        <location evidence="3">Golgi apparatus</location>
    </subcellularLocation>
    <subcellularLocation>
        <location evidence="1">Membrane</location>
        <topology evidence="1">Peripheral membrane protein</topology>
    </subcellularLocation>
    <subcellularLocation>
        <location evidence="4">Secreted</location>
    </subcellularLocation>
</comment>
<evidence type="ECO:0000256" key="13">
    <source>
        <dbReference type="ARBA" id="ARBA00022837"/>
    </source>
</evidence>
<feature type="compositionally biased region" description="Polar residues" evidence="17">
    <location>
        <begin position="556"/>
        <end position="623"/>
    </location>
</feature>
<dbReference type="Proteomes" id="UP000792457">
    <property type="component" value="Unassembled WGS sequence"/>
</dbReference>
<organism evidence="20 21">
    <name type="scientific">Ladona fulva</name>
    <name type="common">Scarce chaser dragonfly</name>
    <name type="synonym">Libellula fulva</name>
    <dbReference type="NCBI Taxonomy" id="123851"/>
    <lineage>
        <taxon>Eukaryota</taxon>
        <taxon>Metazoa</taxon>
        <taxon>Ecdysozoa</taxon>
        <taxon>Arthropoda</taxon>
        <taxon>Hexapoda</taxon>
        <taxon>Insecta</taxon>
        <taxon>Pterygota</taxon>
        <taxon>Palaeoptera</taxon>
        <taxon>Odonata</taxon>
        <taxon>Epiprocta</taxon>
        <taxon>Anisoptera</taxon>
        <taxon>Libelluloidea</taxon>
        <taxon>Libellulidae</taxon>
        <taxon>Ladona</taxon>
    </lineage>
</organism>
<keyword evidence="15" id="KW-0238">DNA-binding</keyword>
<evidence type="ECO:0000256" key="10">
    <source>
        <dbReference type="ARBA" id="ARBA00022723"/>
    </source>
</evidence>
<evidence type="ECO:0000256" key="12">
    <source>
        <dbReference type="ARBA" id="ARBA00022737"/>
    </source>
</evidence>
<dbReference type="Gene3D" id="1.10.238.10">
    <property type="entry name" value="EF-hand"/>
    <property type="match status" value="1"/>
</dbReference>
<keyword evidence="14" id="KW-0333">Golgi apparatus</keyword>
<keyword evidence="6" id="KW-0963">Cytoplasm</keyword>
<sequence length="623" mass="72523">MKTIVLSLLGILILKEVVAPPVTTKKGEEDENEIQDGPDWDLGVEYKRYLREVVQALESDPQFKEKLEKTDAADIRSGKIARELEFVSHHVRTKLDELKRQELERLRRLALQQHNEEELRRTGRHEEMEATGGEHEQNDIASHVDHKNPHYFEMEDLRKLIVQTTKVLDEADRKRKEEFKQYEMQKEFEKQELLRRTENEEQRKQLEKEFQEMEEKHKKHPQLHHPGSKQQLEEVWEEQDHMNPEDFNPKTFFHLHDLDGNGVWDADEVKTLFRKELDKMYDPNAPEDDVRERVEEMERMREHVFNESDTNQDKLISYDEFLAQTKKEEFKQDPGWEGLDKTPAYTHEEYEAFEHQRLEEVRRLVEQGLIPPQPVFHPPPMYNHPNAIPNHGYQVHPGQQQFQQGGHVPQQQHPMASNQVYHPPPSHGVPQYHPGQVQYHPVATNQHPPQGYQAQHAAYQQGQYAPNQGYQQPPQQVYHPNVQQYQQPPPPQQAYAQHAPASNQVRSNEHPPQHAPASNQIRSNDHPALNQENKQIPSQQVPHAQQQVQQPVVQQTASNQQQGHQAAQIHNNVESHNQESMKSGQHPVESNQPVQSNPNAQANDVASHVNEASSSQKPSGVHQ</sequence>
<feature type="region of interest" description="Disordered" evidence="17">
    <location>
        <begin position="209"/>
        <end position="228"/>
    </location>
</feature>
<keyword evidence="11 18" id="KW-0732">Signal</keyword>
<gene>
    <name evidence="20" type="ORF">J437_LFUL012674</name>
</gene>
<protein>
    <recommendedName>
        <fullName evidence="19">EF-hand domain-containing protein</fullName>
    </recommendedName>
</protein>
<evidence type="ECO:0000256" key="3">
    <source>
        <dbReference type="ARBA" id="ARBA00004555"/>
    </source>
</evidence>